<comment type="caution">
    <text evidence="1">The sequence shown here is derived from an EMBL/GenBank/DDBJ whole genome shotgun (WGS) entry which is preliminary data.</text>
</comment>
<keyword evidence="2" id="KW-1185">Reference proteome</keyword>
<sequence length="56" mass="6605">MNIIIEGQICFERREGRPKSHVKYNFNRVGDKIILNERKGRPKVMSNISGRTIFRT</sequence>
<name>A0ACC0ZSH2_9ROSI</name>
<protein>
    <submittedName>
        <fullName evidence="1">Uncharacterized protein</fullName>
    </submittedName>
</protein>
<proteinExistence type="predicted"/>
<dbReference type="Proteomes" id="UP001164250">
    <property type="component" value="Chromosome 15"/>
</dbReference>
<gene>
    <name evidence="1" type="ORF">Patl1_34053</name>
</gene>
<dbReference type="EMBL" id="CM047910">
    <property type="protein sequence ID" value="KAJ0074760.1"/>
    <property type="molecule type" value="Genomic_DNA"/>
</dbReference>
<accession>A0ACC0ZSH2</accession>
<evidence type="ECO:0000313" key="2">
    <source>
        <dbReference type="Proteomes" id="UP001164250"/>
    </source>
</evidence>
<organism evidence="1 2">
    <name type="scientific">Pistacia atlantica</name>
    <dbReference type="NCBI Taxonomy" id="434234"/>
    <lineage>
        <taxon>Eukaryota</taxon>
        <taxon>Viridiplantae</taxon>
        <taxon>Streptophyta</taxon>
        <taxon>Embryophyta</taxon>
        <taxon>Tracheophyta</taxon>
        <taxon>Spermatophyta</taxon>
        <taxon>Magnoliopsida</taxon>
        <taxon>eudicotyledons</taxon>
        <taxon>Gunneridae</taxon>
        <taxon>Pentapetalae</taxon>
        <taxon>rosids</taxon>
        <taxon>malvids</taxon>
        <taxon>Sapindales</taxon>
        <taxon>Anacardiaceae</taxon>
        <taxon>Pistacia</taxon>
    </lineage>
</organism>
<evidence type="ECO:0000313" key="1">
    <source>
        <dbReference type="EMBL" id="KAJ0074760.1"/>
    </source>
</evidence>
<reference evidence="2" key="1">
    <citation type="journal article" date="2023" name="G3 (Bethesda)">
        <title>Genome assembly and association tests identify interacting loci associated with vigor, precocity, and sex in interspecific pistachio rootstocks.</title>
        <authorList>
            <person name="Palmer W."/>
            <person name="Jacygrad E."/>
            <person name="Sagayaradj S."/>
            <person name="Cavanaugh K."/>
            <person name="Han R."/>
            <person name="Bertier L."/>
            <person name="Beede B."/>
            <person name="Kafkas S."/>
            <person name="Golino D."/>
            <person name="Preece J."/>
            <person name="Michelmore R."/>
        </authorList>
    </citation>
    <scope>NUCLEOTIDE SEQUENCE [LARGE SCALE GENOMIC DNA]</scope>
</reference>